<evidence type="ECO:0000256" key="2">
    <source>
        <dbReference type="ARBA" id="ARBA00016082"/>
    </source>
</evidence>
<evidence type="ECO:0000256" key="1">
    <source>
        <dbReference type="ARBA" id="ARBA00008857"/>
    </source>
</evidence>
<evidence type="ECO:0000256" key="6">
    <source>
        <dbReference type="ARBA" id="ARBA00023172"/>
    </source>
</evidence>
<dbReference type="InterPro" id="IPR050090">
    <property type="entry name" value="Tyrosine_recombinase_XerCD"/>
</dbReference>
<sequence length="349" mass="39885">MVRSRGKAWQADVKVNGRQTRPQFATQAEAEEFEKDPYKALGIKDQSLICKVQFKLWAKKCYNGTRTGDKDGRRIADELIDWFADMRVEDVRYKHVEAFKEGLFKKGNASQTVNNKISVLSKLLRQGVKEEVLGAMPIIEFIPQKKGRIRFLTPQEEAGILQALPEKSQAFAMFLSGTGCRPSEAMMLEWEDVDFERESVSFWRNKTDDPRTIPLTPNALESLRRTYEWGWTRPFGETVYITFATHFEAAKKAIGLQHDKSLVPYTMRHTVATRLSKGGIESLQLKKWMGHRSLKTTENYVHLDSDDLLTARDKLTQGSRIKTMSPQVMVRPSAEGVAKAKSTLRPRKP</sequence>
<dbReference type="CDD" id="cd00796">
    <property type="entry name" value="INT_Rci_Hp1_C"/>
    <property type="match status" value="1"/>
</dbReference>
<keyword evidence="4" id="KW-0378">Hydrolase</keyword>
<gene>
    <name evidence="9" type="ORF">UFOVP63_53</name>
</gene>
<dbReference type="InterPro" id="IPR013762">
    <property type="entry name" value="Integrase-like_cat_sf"/>
</dbReference>
<name>A0A6J5KV48_9CAUD</name>
<organism evidence="9">
    <name type="scientific">uncultured Caudovirales phage</name>
    <dbReference type="NCBI Taxonomy" id="2100421"/>
    <lineage>
        <taxon>Viruses</taxon>
        <taxon>Duplodnaviria</taxon>
        <taxon>Heunggongvirae</taxon>
        <taxon>Uroviricota</taxon>
        <taxon>Caudoviricetes</taxon>
        <taxon>Peduoviridae</taxon>
        <taxon>Maltschvirus</taxon>
        <taxon>Maltschvirus maltsch</taxon>
    </lineage>
</organism>
<evidence type="ECO:0000313" key="9">
    <source>
        <dbReference type="EMBL" id="CAB4125045.1"/>
    </source>
</evidence>
<dbReference type="GO" id="GO:0006310">
    <property type="term" value="P:DNA recombination"/>
    <property type="evidence" value="ECO:0007669"/>
    <property type="project" value="UniProtKB-KW"/>
</dbReference>
<dbReference type="Gene3D" id="1.10.150.130">
    <property type="match status" value="1"/>
</dbReference>
<dbReference type="GO" id="GO:0075713">
    <property type="term" value="P:establishment of integrated proviral latency"/>
    <property type="evidence" value="ECO:0007669"/>
    <property type="project" value="UniProtKB-KW"/>
</dbReference>
<dbReference type="Pfam" id="PF00589">
    <property type="entry name" value="Phage_integrase"/>
    <property type="match status" value="1"/>
</dbReference>
<dbReference type="InterPro" id="IPR011010">
    <property type="entry name" value="DNA_brk_join_enz"/>
</dbReference>
<dbReference type="PANTHER" id="PTHR30349:SF41">
    <property type="entry name" value="INTEGRASE_RECOMBINASE PROTEIN MJ0367-RELATED"/>
    <property type="match status" value="1"/>
</dbReference>
<dbReference type="EMBL" id="LR796183">
    <property type="protein sequence ID" value="CAB4125045.1"/>
    <property type="molecule type" value="Genomic_DNA"/>
</dbReference>
<feature type="domain" description="Tyr recombinase" evidence="8">
    <location>
        <begin position="147"/>
        <end position="313"/>
    </location>
</feature>
<keyword evidence="5" id="KW-0238">DNA-binding</keyword>
<protein>
    <recommendedName>
        <fullName evidence="2">Integrase</fullName>
    </recommendedName>
</protein>
<dbReference type="InterPro" id="IPR002104">
    <property type="entry name" value="Integrase_catalytic"/>
</dbReference>
<evidence type="ECO:0000256" key="7">
    <source>
        <dbReference type="ARBA" id="ARBA00023195"/>
    </source>
</evidence>
<keyword evidence="7" id="KW-1160">Virus entry into host cell</keyword>
<dbReference type="Gene3D" id="1.10.443.10">
    <property type="entry name" value="Intergrase catalytic core"/>
    <property type="match status" value="1"/>
</dbReference>
<dbReference type="PROSITE" id="PS51898">
    <property type="entry name" value="TYR_RECOMBINASE"/>
    <property type="match status" value="1"/>
</dbReference>
<keyword evidence="7" id="KW-1179">Viral genome integration</keyword>
<dbReference type="GO" id="GO:0044826">
    <property type="term" value="P:viral genome integration into host DNA"/>
    <property type="evidence" value="ECO:0007669"/>
    <property type="project" value="UniProtKB-KW"/>
</dbReference>
<evidence type="ECO:0000256" key="4">
    <source>
        <dbReference type="ARBA" id="ARBA00022801"/>
    </source>
</evidence>
<reference evidence="9" key="1">
    <citation type="submission" date="2020-04" db="EMBL/GenBank/DDBJ databases">
        <authorList>
            <person name="Chiriac C."/>
            <person name="Salcher M."/>
            <person name="Ghai R."/>
            <person name="Kavagutti S V."/>
        </authorList>
    </citation>
    <scope>NUCLEOTIDE SEQUENCE</scope>
</reference>
<dbReference type="GO" id="GO:0003677">
    <property type="term" value="F:DNA binding"/>
    <property type="evidence" value="ECO:0007669"/>
    <property type="project" value="UniProtKB-KW"/>
</dbReference>
<comment type="similarity">
    <text evidence="1">Belongs to the 'phage' integrase family.</text>
</comment>
<dbReference type="GO" id="GO:0016740">
    <property type="term" value="F:transferase activity"/>
    <property type="evidence" value="ECO:0007669"/>
    <property type="project" value="UniProtKB-KW"/>
</dbReference>
<keyword evidence="7" id="KW-0229">DNA integration</keyword>
<dbReference type="GO" id="GO:0016787">
    <property type="term" value="F:hydrolase activity"/>
    <property type="evidence" value="ECO:0007669"/>
    <property type="project" value="UniProtKB-KW"/>
</dbReference>
<dbReference type="GO" id="GO:0015074">
    <property type="term" value="P:DNA integration"/>
    <property type="evidence" value="ECO:0007669"/>
    <property type="project" value="InterPro"/>
</dbReference>
<keyword evidence="3" id="KW-0808">Transferase</keyword>
<dbReference type="SUPFAM" id="SSF56349">
    <property type="entry name" value="DNA breaking-rejoining enzymes"/>
    <property type="match status" value="1"/>
</dbReference>
<evidence type="ECO:0000256" key="5">
    <source>
        <dbReference type="ARBA" id="ARBA00023125"/>
    </source>
</evidence>
<evidence type="ECO:0000256" key="3">
    <source>
        <dbReference type="ARBA" id="ARBA00022679"/>
    </source>
</evidence>
<proteinExistence type="inferred from homology"/>
<keyword evidence="6" id="KW-0233">DNA recombination</keyword>
<evidence type="ECO:0000259" key="8">
    <source>
        <dbReference type="PROSITE" id="PS51898"/>
    </source>
</evidence>
<dbReference type="PANTHER" id="PTHR30349">
    <property type="entry name" value="PHAGE INTEGRASE-RELATED"/>
    <property type="match status" value="1"/>
</dbReference>
<accession>A0A6J5KV48</accession>
<dbReference type="InterPro" id="IPR010998">
    <property type="entry name" value="Integrase_recombinase_N"/>
</dbReference>